<organism evidence="1 2">
    <name type="scientific">Heterorhabditis bacteriophora</name>
    <name type="common">Entomopathogenic nematode worm</name>
    <dbReference type="NCBI Taxonomy" id="37862"/>
    <lineage>
        <taxon>Eukaryota</taxon>
        <taxon>Metazoa</taxon>
        <taxon>Ecdysozoa</taxon>
        <taxon>Nematoda</taxon>
        <taxon>Chromadorea</taxon>
        <taxon>Rhabditida</taxon>
        <taxon>Rhabditina</taxon>
        <taxon>Rhabditomorpha</taxon>
        <taxon>Strongyloidea</taxon>
        <taxon>Heterorhabditidae</taxon>
        <taxon>Heterorhabditis</taxon>
    </lineage>
</organism>
<dbReference type="WBParaSite" id="Hba_05176">
    <property type="protein sequence ID" value="Hba_05176"/>
    <property type="gene ID" value="Hba_05176"/>
</dbReference>
<accession>A0A1I7WJI2</accession>
<protein>
    <submittedName>
        <fullName evidence="2">Uncharacterized protein</fullName>
    </submittedName>
</protein>
<reference evidence="2" key="1">
    <citation type="submission" date="2016-11" db="UniProtKB">
        <authorList>
            <consortium name="WormBaseParasite"/>
        </authorList>
    </citation>
    <scope>IDENTIFICATION</scope>
</reference>
<keyword evidence="1" id="KW-1185">Reference proteome</keyword>
<evidence type="ECO:0000313" key="1">
    <source>
        <dbReference type="Proteomes" id="UP000095283"/>
    </source>
</evidence>
<name>A0A1I7WJI2_HETBA</name>
<proteinExistence type="predicted"/>
<dbReference type="AlphaFoldDB" id="A0A1I7WJI2"/>
<sequence length="99" mass="11246">MSYKEYILVNKLQLQYVHRVRAQYTRMSPLTPPRATAGLETQGRLEIYMTVSMNQIRITIGKTNLSHDGLNPWRSKIIPKLSGLKGSIGHAFAVCTRTE</sequence>
<dbReference type="Proteomes" id="UP000095283">
    <property type="component" value="Unplaced"/>
</dbReference>
<evidence type="ECO:0000313" key="2">
    <source>
        <dbReference type="WBParaSite" id="Hba_05176"/>
    </source>
</evidence>